<name>A0ABX1PYJ2_9RHOO</name>
<dbReference type="InterPro" id="IPR051533">
    <property type="entry name" value="WaaL-like"/>
</dbReference>
<evidence type="ECO:0000259" key="6">
    <source>
        <dbReference type="Pfam" id="PF04932"/>
    </source>
</evidence>
<feature type="domain" description="O-antigen ligase-related" evidence="6">
    <location>
        <begin position="196"/>
        <end position="366"/>
    </location>
</feature>
<feature type="transmembrane region" description="Helical" evidence="5">
    <location>
        <begin position="212"/>
        <end position="231"/>
    </location>
</feature>
<proteinExistence type="predicted"/>
<evidence type="ECO:0000256" key="4">
    <source>
        <dbReference type="ARBA" id="ARBA00023136"/>
    </source>
</evidence>
<feature type="transmembrane region" description="Helical" evidence="5">
    <location>
        <begin position="186"/>
        <end position="206"/>
    </location>
</feature>
<keyword evidence="3 5" id="KW-1133">Transmembrane helix</keyword>
<feature type="transmembrane region" description="Helical" evidence="5">
    <location>
        <begin position="355"/>
        <end position="374"/>
    </location>
</feature>
<evidence type="ECO:0000256" key="2">
    <source>
        <dbReference type="ARBA" id="ARBA00022692"/>
    </source>
</evidence>
<protein>
    <recommendedName>
        <fullName evidence="6">O-antigen ligase-related domain-containing protein</fullName>
    </recommendedName>
</protein>
<dbReference type="PANTHER" id="PTHR37422">
    <property type="entry name" value="TEICHURONIC ACID BIOSYNTHESIS PROTEIN TUAE"/>
    <property type="match status" value="1"/>
</dbReference>
<dbReference type="PANTHER" id="PTHR37422:SF13">
    <property type="entry name" value="LIPOPOLYSACCHARIDE BIOSYNTHESIS PROTEIN PA4999-RELATED"/>
    <property type="match status" value="1"/>
</dbReference>
<evidence type="ECO:0000313" key="7">
    <source>
        <dbReference type="EMBL" id="NMG43325.1"/>
    </source>
</evidence>
<keyword evidence="4 5" id="KW-0472">Membrane</keyword>
<feature type="transmembrane region" description="Helical" evidence="5">
    <location>
        <begin position="243"/>
        <end position="261"/>
    </location>
</feature>
<keyword evidence="8" id="KW-1185">Reference proteome</keyword>
<comment type="caution">
    <text evidence="7">The sequence shown here is derived from an EMBL/GenBank/DDBJ whole genome shotgun (WGS) entry which is preliminary data.</text>
</comment>
<keyword evidence="2 5" id="KW-0812">Transmembrane</keyword>
<gene>
    <name evidence="7" type="ORF">GPA22_06210</name>
</gene>
<feature type="transmembrane region" description="Helical" evidence="5">
    <location>
        <begin position="156"/>
        <end position="174"/>
    </location>
</feature>
<dbReference type="Pfam" id="PF04932">
    <property type="entry name" value="Wzy_C"/>
    <property type="match status" value="1"/>
</dbReference>
<accession>A0ABX1PYJ2</accession>
<evidence type="ECO:0000256" key="5">
    <source>
        <dbReference type="SAM" id="Phobius"/>
    </source>
</evidence>
<reference evidence="7 8" key="1">
    <citation type="submission" date="2019-12" db="EMBL/GenBank/DDBJ databases">
        <title>Comparative genomics gives insights into the taxonomy of the Azoarcus-Aromatoleum group and reveals separate origins of nif in the plant-associated Azoarcus and non-plant-associated Aromatoleum sub-groups.</title>
        <authorList>
            <person name="Lafos M."/>
            <person name="Maluk M."/>
            <person name="Batista M."/>
            <person name="Junghare M."/>
            <person name="Carmona M."/>
            <person name="Faoro H."/>
            <person name="Cruz L.M."/>
            <person name="Battistoni F."/>
            <person name="De Souza E."/>
            <person name="Pedrosa F."/>
            <person name="Chen W.-M."/>
            <person name="Poole P.S."/>
            <person name="Dixon R.A."/>
            <person name="James E.K."/>
        </authorList>
    </citation>
    <scope>NUCLEOTIDE SEQUENCE [LARGE SCALE GENOMIC DNA]</scope>
    <source>
        <strain evidence="7 8">Td21</strain>
    </source>
</reference>
<feature type="transmembrane region" description="Helical" evidence="5">
    <location>
        <begin position="418"/>
        <end position="435"/>
    </location>
</feature>
<evidence type="ECO:0000313" key="8">
    <source>
        <dbReference type="Proteomes" id="UP000623795"/>
    </source>
</evidence>
<dbReference type="Proteomes" id="UP000623795">
    <property type="component" value="Unassembled WGS sequence"/>
</dbReference>
<evidence type="ECO:0000256" key="1">
    <source>
        <dbReference type="ARBA" id="ARBA00004141"/>
    </source>
</evidence>
<organism evidence="7 8">
    <name type="scientific">Aromatoleum toluvorans</name>
    <dbReference type="NCBI Taxonomy" id="92002"/>
    <lineage>
        <taxon>Bacteria</taxon>
        <taxon>Pseudomonadati</taxon>
        <taxon>Pseudomonadota</taxon>
        <taxon>Betaproteobacteria</taxon>
        <taxon>Rhodocyclales</taxon>
        <taxon>Rhodocyclaceae</taxon>
        <taxon>Aromatoleum</taxon>
    </lineage>
</organism>
<sequence>MNQQLSNWTRQLGVIGLGLFALSSVFQTAPGHIGLALCLPSALSAAWDKRRQRMDTVTALALLIALWLLVRYALQVGWGVGDPALLKVRNVFVDWLFVPLFAVLALLPCADPLQRIRRLWLLSMLGFSLGIIGFLYRTGIGVLWSGERLGFHLERPLGIGLYAGCFLIALVTTWRQWWFAPPPWRWPARVAGIAFTALFAQVLIATQNRSTYLGAAIVIGVAGLSFAIRLVRGGAKGISARTIAVAGVAVALIAAVVATNFNAVATRLQAEHTIVSGVAAEGLAQAPTSSITIRLRLWQYALERFPDAPLIGQGFGEVGGVIRRDLVPRLAPDATSDGNLVYTQDHLHNSYLQTLWSQGLLGVMLWGALIVLLVRDATRAAKDNPACRALMPAMWGMLIFIAVWALTDYRLSHPDMRFFTLLSLLSLRLLGLGATDGRRRPDAEPGAAGSLA</sequence>
<comment type="subcellular location">
    <subcellularLocation>
        <location evidence="1">Membrane</location>
        <topology evidence="1">Multi-pass membrane protein</topology>
    </subcellularLocation>
</comment>
<dbReference type="RefSeq" id="WP_169255226.1">
    <property type="nucleotide sequence ID" value="NZ_WTVN01000006.1"/>
</dbReference>
<feature type="transmembrane region" description="Helical" evidence="5">
    <location>
        <begin position="92"/>
        <end position="110"/>
    </location>
</feature>
<dbReference type="EMBL" id="WTVN01000006">
    <property type="protein sequence ID" value="NMG43325.1"/>
    <property type="molecule type" value="Genomic_DNA"/>
</dbReference>
<dbReference type="InterPro" id="IPR007016">
    <property type="entry name" value="O-antigen_ligase-rel_domated"/>
</dbReference>
<feature type="transmembrane region" description="Helical" evidence="5">
    <location>
        <begin position="386"/>
        <end position="406"/>
    </location>
</feature>
<feature type="transmembrane region" description="Helical" evidence="5">
    <location>
        <begin position="119"/>
        <end position="136"/>
    </location>
</feature>
<evidence type="ECO:0000256" key="3">
    <source>
        <dbReference type="ARBA" id="ARBA00022989"/>
    </source>
</evidence>
<feature type="transmembrane region" description="Helical" evidence="5">
    <location>
        <begin position="60"/>
        <end position="80"/>
    </location>
</feature>